<protein>
    <submittedName>
        <fullName evidence="1">Uncharacterized protein</fullName>
    </submittedName>
</protein>
<proteinExistence type="predicted"/>
<reference evidence="1" key="1">
    <citation type="submission" date="2019-04" db="EMBL/GenBank/DDBJ databases">
        <title>Microbes associate with the intestines of laboratory mice.</title>
        <authorList>
            <person name="Navarre W."/>
            <person name="Wong E."/>
            <person name="Huang K."/>
            <person name="Tropini C."/>
            <person name="Ng K."/>
            <person name="Yu B."/>
        </authorList>
    </citation>
    <scope>NUCLEOTIDE SEQUENCE</scope>
    <source>
        <strain evidence="1">NM04_E33</strain>
    </source>
</reference>
<evidence type="ECO:0000313" key="1">
    <source>
        <dbReference type="EMBL" id="TGY78157.1"/>
    </source>
</evidence>
<accession>A0AC61RFQ9</accession>
<evidence type="ECO:0000313" key="2">
    <source>
        <dbReference type="Proteomes" id="UP000306319"/>
    </source>
</evidence>
<gene>
    <name evidence="1" type="ORF">E5331_11570</name>
</gene>
<keyword evidence="2" id="KW-1185">Reference proteome</keyword>
<dbReference type="EMBL" id="SRYB01000016">
    <property type="protein sequence ID" value="TGY78157.1"/>
    <property type="molecule type" value="Genomic_DNA"/>
</dbReference>
<dbReference type="Proteomes" id="UP000306319">
    <property type="component" value="Unassembled WGS sequence"/>
</dbReference>
<sequence>MIYRILMMLLMVGSLCHDIQAETVSRKEAFRIAHTFLNAVNHRKVGNPQLLYNGKELTTHRLFPPFYVFGLPTGGYVVVAAENKAMPILAYSSKGDFSQAKESDEFKMRLAEYARDIEMIRYDSRMPVEAIAAWADIHYYIGEMLEKGRGSADNGDIGYMAEAATEFRYQSSEEEVEMEVEEDVPFLFHENFVAETRASLLESYRRIEEKLHPVEPVLRHIGGGHFEVFMPEKIESFSVYDLQGNVMYDKKCDGTDTVVVKLDSYPSGFYLLQMRDVKGKRYGMKLYK</sequence>
<name>A0AC61RFQ9_9BACT</name>
<comment type="caution">
    <text evidence="1">The sequence shown here is derived from an EMBL/GenBank/DDBJ whole genome shotgun (WGS) entry which is preliminary data.</text>
</comment>
<organism evidence="1 2">
    <name type="scientific">Lepagella muris</name>
    <dbReference type="NCBI Taxonomy" id="3032870"/>
    <lineage>
        <taxon>Bacteria</taxon>
        <taxon>Pseudomonadati</taxon>
        <taxon>Bacteroidota</taxon>
        <taxon>Bacteroidia</taxon>
        <taxon>Bacteroidales</taxon>
        <taxon>Muribaculaceae</taxon>
        <taxon>Lepagella</taxon>
    </lineage>
</organism>